<sequence length="413" mass="41236">MAEWGSEAGRSAVPLRGASRRARCSKEAAEFMSGGEQWSTVDRQRRWLSRALVVVGGTVAGISAAWLFGSASAVAAAEHSEVGTLRQVGALIRPAAEDSGGADPKGKDHDGAVRSSDTGTAAEPVDGASGPVSTLSRALGTDGTARKTTVDSQGPGGGEDSGSRATEQSDAPASGDSASEKNSHEGPVRTVLESGGLAGTTDRLSGSVSDGLRDVRRGADPLLRPVERVAGTVVSGATGDDSLSGAVESGLGGLRDSLRETVSAAGRETGMGESGSTGTPGEPLTGPSGTRLAPLPAGSTPQDPAARDADSDSRTTSVFTVSERERTWLGDESRHERDGSPSKAPGGKLPFPSGDCGCATDTSTSGSGSHNGYGLGDSLPASGGAVPSLGAITRANVYDPADSEGPQPGTTPD</sequence>
<dbReference type="KEGG" id="aey:CDG81_22930"/>
<dbReference type="eggNOG" id="ENOG503219N">
    <property type="taxonomic scope" value="Bacteria"/>
</dbReference>
<reference evidence="4 5" key="1">
    <citation type="journal article" date="2014" name="PLoS ONE">
        <title>Identification and Characterization of a New Erythromycin Biosynthetic Gene Cluster in Actinopolyspora erythraea YIM90600, a Novel Erythronolide-Producing Halophilic Actinomycete Isolated from Salt Field.</title>
        <authorList>
            <person name="Chen D."/>
            <person name="Feng J."/>
            <person name="Huang L."/>
            <person name="Zhang Q."/>
            <person name="Wu J."/>
            <person name="Zhu X."/>
            <person name="Duan Y."/>
            <person name="Xu Z."/>
        </authorList>
    </citation>
    <scope>NUCLEOTIDE SEQUENCE [LARGE SCALE GENOMIC DNA]</scope>
    <source>
        <strain evidence="4 5">YIM90600</strain>
    </source>
</reference>
<dbReference type="HOGENOM" id="CLU_665040_0_0_11"/>
<feature type="region of interest" description="Disordered" evidence="1">
    <location>
        <begin position="96"/>
        <end position="413"/>
    </location>
</feature>
<keyword evidence="2" id="KW-1133">Transmembrane helix</keyword>
<evidence type="ECO:0000256" key="1">
    <source>
        <dbReference type="SAM" id="MobiDB-lite"/>
    </source>
</evidence>
<dbReference type="EMBL" id="JPMV01000008">
    <property type="protein sequence ID" value="KGI82928.1"/>
    <property type="molecule type" value="Genomic_DNA"/>
</dbReference>
<reference evidence="3 6" key="2">
    <citation type="submission" date="2017-08" db="EMBL/GenBank/DDBJ databases">
        <title>The complete genome sequence of moderately halophilic actinomycete Actinopolyspora erythraea YIM 90600, the producer of novel erythromycin, novel actinopolysporins A-C and tubercidin.</title>
        <authorList>
            <person name="Yin M."/>
            <person name="Tang S."/>
        </authorList>
    </citation>
    <scope>NUCLEOTIDE SEQUENCE [LARGE SCALE GENOMIC DNA]</scope>
    <source>
        <strain evidence="3 6">YIM 90600</strain>
    </source>
</reference>
<evidence type="ECO:0000313" key="5">
    <source>
        <dbReference type="Proteomes" id="UP000029737"/>
    </source>
</evidence>
<feature type="compositionally biased region" description="Low complexity" evidence="1">
    <location>
        <begin position="274"/>
        <end position="283"/>
    </location>
</feature>
<protein>
    <submittedName>
        <fullName evidence="3">Uncharacterized protein</fullName>
    </submittedName>
</protein>
<evidence type="ECO:0000256" key="2">
    <source>
        <dbReference type="SAM" id="Phobius"/>
    </source>
</evidence>
<dbReference type="EMBL" id="CP022752">
    <property type="protein sequence ID" value="ASU80645.1"/>
    <property type="molecule type" value="Genomic_DNA"/>
</dbReference>
<name>A0A099D9S8_9ACTN</name>
<proteinExistence type="predicted"/>
<dbReference type="AlphaFoldDB" id="A0A099D9S8"/>
<gene>
    <name evidence="3" type="ORF">CDG81_22930</name>
    <name evidence="4" type="ORF">IL38_01890</name>
</gene>
<keyword evidence="5" id="KW-1185">Reference proteome</keyword>
<evidence type="ECO:0000313" key="4">
    <source>
        <dbReference type="EMBL" id="KGI82928.1"/>
    </source>
</evidence>
<feature type="compositionally biased region" description="Basic and acidic residues" evidence="1">
    <location>
        <begin position="322"/>
        <end position="340"/>
    </location>
</feature>
<feature type="transmembrane region" description="Helical" evidence="2">
    <location>
        <begin position="47"/>
        <end position="68"/>
    </location>
</feature>
<keyword evidence="2" id="KW-0472">Membrane</keyword>
<dbReference type="Proteomes" id="UP000215043">
    <property type="component" value="Chromosome"/>
</dbReference>
<dbReference type="Proteomes" id="UP000029737">
    <property type="component" value="Unassembled WGS sequence"/>
</dbReference>
<keyword evidence="2" id="KW-0812">Transmembrane</keyword>
<evidence type="ECO:0000313" key="6">
    <source>
        <dbReference type="Proteomes" id="UP000215043"/>
    </source>
</evidence>
<evidence type="ECO:0000313" key="3">
    <source>
        <dbReference type="EMBL" id="ASU80645.1"/>
    </source>
</evidence>
<organism evidence="3 6">
    <name type="scientific">Actinopolyspora erythraea</name>
    <dbReference type="NCBI Taxonomy" id="414996"/>
    <lineage>
        <taxon>Bacteria</taxon>
        <taxon>Bacillati</taxon>
        <taxon>Actinomycetota</taxon>
        <taxon>Actinomycetes</taxon>
        <taxon>Actinopolysporales</taxon>
        <taxon>Actinopolysporaceae</taxon>
        <taxon>Actinopolyspora</taxon>
    </lineage>
</organism>
<accession>A0A099D9S8</accession>
<feature type="compositionally biased region" description="Basic and acidic residues" evidence="1">
    <location>
        <begin position="178"/>
        <end position="187"/>
    </location>
</feature>